<feature type="region of interest" description="Disordered" evidence="1">
    <location>
        <begin position="64"/>
        <end position="90"/>
    </location>
</feature>
<protein>
    <submittedName>
        <fullName evidence="3">Uncharacterized protein</fullName>
    </submittedName>
</protein>
<evidence type="ECO:0000313" key="3">
    <source>
        <dbReference type="EMBL" id="KAH6601432.1"/>
    </source>
</evidence>
<feature type="chain" id="PRO_5045949253" evidence="2">
    <location>
        <begin position="19"/>
        <end position="292"/>
    </location>
</feature>
<evidence type="ECO:0000256" key="2">
    <source>
        <dbReference type="SAM" id="SignalP"/>
    </source>
</evidence>
<sequence length="292" mass="31340">MQFFYLIPFAVAASYAVALPQPAGLSEKYSNNADITFASFLEARSYQPVLNSQKDSPTLMSLERRADSAGSSGGSSGSGTPPPPISNPEDAQRTIYGVFTKSNVTSENLASTIKKVGDGVAKLSEDGEKVKTKIGGTVGDMVALYLRRSLYVILALRASAGSEGDTILSTIRSAVGDAKFPDIFTSFFQTFIDSMTGSDKKKKEAADFILNILKDNGTVVQNVEAAIQLLVGAINDLIKFFDTLKTLLENSESGKTLYDYTSTMMKILAEFIAEQGRLHAEIITALKVASPK</sequence>
<accession>A0ABQ8FRJ7</accession>
<keyword evidence="2" id="KW-0732">Signal</keyword>
<dbReference type="Proteomes" id="UP001648503">
    <property type="component" value="Unassembled WGS sequence"/>
</dbReference>
<dbReference type="EMBL" id="JAFCIX010000006">
    <property type="protein sequence ID" value="KAH6601432.1"/>
    <property type="molecule type" value="Genomic_DNA"/>
</dbReference>
<evidence type="ECO:0000256" key="1">
    <source>
        <dbReference type="SAM" id="MobiDB-lite"/>
    </source>
</evidence>
<reference evidence="3 4" key="1">
    <citation type="submission" date="2021-02" db="EMBL/GenBank/DDBJ databases">
        <title>Variation within the Batrachochytrium salamandrivorans European outbreak.</title>
        <authorList>
            <person name="Kelly M."/>
            <person name="Pasmans F."/>
            <person name="Shea T.P."/>
            <person name="Munoz J.F."/>
            <person name="Carranza S."/>
            <person name="Cuomo C.A."/>
            <person name="Martel A."/>
        </authorList>
    </citation>
    <scope>NUCLEOTIDE SEQUENCE [LARGE SCALE GENOMIC DNA]</scope>
    <source>
        <strain evidence="3 4">AMFP18/2</strain>
    </source>
</reference>
<comment type="caution">
    <text evidence="3">The sequence shown here is derived from an EMBL/GenBank/DDBJ whole genome shotgun (WGS) entry which is preliminary data.</text>
</comment>
<name>A0ABQ8FRJ7_9FUNG</name>
<organism evidence="3 4">
    <name type="scientific">Batrachochytrium salamandrivorans</name>
    <dbReference type="NCBI Taxonomy" id="1357716"/>
    <lineage>
        <taxon>Eukaryota</taxon>
        <taxon>Fungi</taxon>
        <taxon>Fungi incertae sedis</taxon>
        <taxon>Chytridiomycota</taxon>
        <taxon>Chytridiomycota incertae sedis</taxon>
        <taxon>Chytridiomycetes</taxon>
        <taxon>Rhizophydiales</taxon>
        <taxon>Rhizophydiales incertae sedis</taxon>
        <taxon>Batrachochytrium</taxon>
    </lineage>
</organism>
<proteinExistence type="predicted"/>
<keyword evidence="4" id="KW-1185">Reference proteome</keyword>
<feature type="signal peptide" evidence="2">
    <location>
        <begin position="1"/>
        <end position="18"/>
    </location>
</feature>
<evidence type="ECO:0000313" key="4">
    <source>
        <dbReference type="Proteomes" id="UP001648503"/>
    </source>
</evidence>
<gene>
    <name evidence="3" type="ORF">BASA50_001621</name>
</gene>